<dbReference type="AlphaFoldDB" id="A0A166DM33"/>
<keyword evidence="1" id="KW-0472">Membrane</keyword>
<organism evidence="2 3">
    <name type="scientific">Sistotremastrum suecicum HHB10207 ss-3</name>
    <dbReference type="NCBI Taxonomy" id="1314776"/>
    <lineage>
        <taxon>Eukaryota</taxon>
        <taxon>Fungi</taxon>
        <taxon>Dikarya</taxon>
        <taxon>Basidiomycota</taxon>
        <taxon>Agaricomycotina</taxon>
        <taxon>Agaricomycetes</taxon>
        <taxon>Sistotremastrales</taxon>
        <taxon>Sistotremastraceae</taxon>
        <taxon>Sistotremastrum</taxon>
    </lineage>
</organism>
<sequence>MLFVQLILTYRVYAIYNCNRRLLSFLLVLFFFTSTASAATIIVQTRIDDPSINNEPAPGIYLCGSTAVPKFIWACYIPLLIFETVVFLLMAHKAVMQWGIKLLPSGSDATVGEKLVRVLFYDSFIYFISVLGIFTTMTFLFRFTSASVFNTATGPAFAMISILGSHMILNPPSIYDDTRREEYNLTPMIPLSNPRFVRPQSGIEKSTELT</sequence>
<feature type="transmembrane region" description="Helical" evidence="1">
    <location>
        <begin position="124"/>
        <end position="143"/>
    </location>
</feature>
<keyword evidence="1" id="KW-1133">Transmembrane helix</keyword>
<reference evidence="2 3" key="1">
    <citation type="journal article" date="2016" name="Mol. Biol. Evol.">
        <title>Comparative Genomics of Early-Diverging Mushroom-Forming Fungi Provides Insights into the Origins of Lignocellulose Decay Capabilities.</title>
        <authorList>
            <person name="Nagy L.G."/>
            <person name="Riley R."/>
            <person name="Tritt A."/>
            <person name="Adam C."/>
            <person name="Daum C."/>
            <person name="Floudas D."/>
            <person name="Sun H."/>
            <person name="Yadav J.S."/>
            <person name="Pangilinan J."/>
            <person name="Larsson K.H."/>
            <person name="Matsuura K."/>
            <person name="Barry K."/>
            <person name="Labutti K."/>
            <person name="Kuo R."/>
            <person name="Ohm R.A."/>
            <person name="Bhattacharya S.S."/>
            <person name="Shirouzu T."/>
            <person name="Yoshinaga Y."/>
            <person name="Martin F.M."/>
            <person name="Grigoriev I.V."/>
            <person name="Hibbett D.S."/>
        </authorList>
    </citation>
    <scope>NUCLEOTIDE SEQUENCE [LARGE SCALE GENOMIC DNA]</scope>
    <source>
        <strain evidence="2 3">HHB10207 ss-3</strain>
    </source>
</reference>
<dbReference type="OrthoDB" id="3349377at2759"/>
<proteinExistence type="predicted"/>
<evidence type="ECO:0000313" key="2">
    <source>
        <dbReference type="EMBL" id="KZT38676.1"/>
    </source>
</evidence>
<protein>
    <submittedName>
        <fullName evidence="2">Uncharacterized protein</fullName>
    </submittedName>
</protein>
<evidence type="ECO:0000313" key="3">
    <source>
        <dbReference type="Proteomes" id="UP000076798"/>
    </source>
</evidence>
<dbReference type="Proteomes" id="UP000076798">
    <property type="component" value="Unassembled WGS sequence"/>
</dbReference>
<name>A0A166DM33_9AGAM</name>
<keyword evidence="3" id="KW-1185">Reference proteome</keyword>
<dbReference type="EMBL" id="KV428059">
    <property type="protein sequence ID" value="KZT38676.1"/>
    <property type="molecule type" value="Genomic_DNA"/>
</dbReference>
<keyword evidence="1" id="KW-0812">Transmembrane</keyword>
<feature type="transmembrane region" description="Helical" evidence="1">
    <location>
        <begin position="71"/>
        <end position="91"/>
    </location>
</feature>
<feature type="transmembrane region" description="Helical" evidence="1">
    <location>
        <begin position="149"/>
        <end position="169"/>
    </location>
</feature>
<gene>
    <name evidence="2" type="ORF">SISSUDRAFT_1061825</name>
</gene>
<accession>A0A166DM33</accession>
<evidence type="ECO:0000256" key="1">
    <source>
        <dbReference type="SAM" id="Phobius"/>
    </source>
</evidence>